<organism evidence="13 14">
    <name type="scientific">Spirobacillus cienkowskii</name>
    <dbReference type="NCBI Taxonomy" id="495820"/>
    <lineage>
        <taxon>Bacteria</taxon>
        <taxon>Pseudomonadati</taxon>
        <taxon>Bdellovibrionota</taxon>
        <taxon>Oligoflexia</taxon>
        <taxon>Silvanigrellales</taxon>
        <taxon>Spirobacillus</taxon>
    </lineage>
</organism>
<comment type="catalytic activity">
    <reaction evidence="8 11">
        <text>2 5-aminolevulinate = porphobilinogen + 2 H2O + H(+)</text>
        <dbReference type="Rhea" id="RHEA:24064"/>
        <dbReference type="ChEBI" id="CHEBI:15377"/>
        <dbReference type="ChEBI" id="CHEBI:15378"/>
        <dbReference type="ChEBI" id="CHEBI:58126"/>
        <dbReference type="ChEBI" id="CHEBI:356416"/>
        <dbReference type="EC" id="4.2.1.24"/>
    </reaction>
</comment>
<sequence length="337" mass="37347">MTLPRPANKLNIGNSHIRMRRLRTNPNIRSLVEEHCLHRSDFIYPIFISEKGTSIYEIPSLPGIHRIPLQDLINEIKEIKELGIKSIMLFPVIDSSLKDSIGSVAYHPDGLIQRAIRLIKETIPEILIFADIALDPYTTHGHDGITDDKGYVLNDETVAALCKQSLSYAACGVDFVCPSDMMDGRVAAIRAALDQEGQTAIGILAYSAKFASAFYGPFRDAIATGARNIDKKTYQLSPNNSREAVREAILDISEGADIIMIKPGLPYLDIVAQVKQKSEVPIAVYQVSGEYSMLKIAAQNNIIDEHKAVYESLIAMKRAGADIIISYYAKWVCKNLL</sequence>
<feature type="active site" description="Schiff-base intermediate with substrate" evidence="9">
    <location>
        <position position="209"/>
    </location>
</feature>
<dbReference type="NCBIfam" id="NF006762">
    <property type="entry name" value="PRK09283.1"/>
    <property type="match status" value="1"/>
</dbReference>
<dbReference type="UniPathway" id="UPA00251">
    <property type="reaction ID" value="UER00318"/>
</dbReference>
<dbReference type="Pfam" id="PF00490">
    <property type="entry name" value="ALAD"/>
    <property type="match status" value="1"/>
</dbReference>
<proteinExistence type="inferred from homology"/>
<evidence type="ECO:0000256" key="9">
    <source>
        <dbReference type="PIRSR" id="PIRSR001415-1"/>
    </source>
</evidence>
<evidence type="ECO:0000256" key="10">
    <source>
        <dbReference type="PIRSR" id="PIRSR001415-5"/>
    </source>
</evidence>
<name>A0A369KUN7_9BACT</name>
<dbReference type="EMBL" id="QOVW01000061">
    <property type="protein sequence ID" value="RDB36425.1"/>
    <property type="molecule type" value="Genomic_DNA"/>
</dbReference>
<dbReference type="GO" id="GO:0005829">
    <property type="term" value="C:cytosol"/>
    <property type="evidence" value="ECO:0007669"/>
    <property type="project" value="TreeGrafter"/>
</dbReference>
<comment type="similarity">
    <text evidence="2 12">Belongs to the ALAD family.</text>
</comment>
<evidence type="ECO:0000256" key="3">
    <source>
        <dbReference type="ARBA" id="ARBA00012053"/>
    </source>
</evidence>
<dbReference type="PANTHER" id="PTHR11458">
    <property type="entry name" value="DELTA-AMINOLEVULINIC ACID DEHYDRATASE"/>
    <property type="match status" value="1"/>
</dbReference>
<dbReference type="InterPro" id="IPR013785">
    <property type="entry name" value="Aldolase_TIM"/>
</dbReference>
<dbReference type="PIRSF" id="PIRSF001415">
    <property type="entry name" value="Porphbilin_synth"/>
    <property type="match status" value="1"/>
</dbReference>
<dbReference type="InterPro" id="IPR030656">
    <property type="entry name" value="ALAD_AS"/>
</dbReference>
<reference evidence="13" key="1">
    <citation type="submission" date="2018-04" db="EMBL/GenBank/DDBJ databases">
        <title>Draft genome sequence of the Candidatus Spirobacillus cienkowskii, a pathogen of freshwater Daphnia species, reconstructed from hemolymph metagenomic reads.</title>
        <authorList>
            <person name="Bresciani L."/>
            <person name="Lemos L.N."/>
            <person name="Wale N."/>
            <person name="Lin J.Y."/>
            <person name="Fernandes G.R."/>
            <person name="Duffy M.A."/>
            <person name="Rodrigues J.M."/>
        </authorList>
    </citation>
    <scope>NUCLEOTIDE SEQUENCE [LARGE SCALE GENOMIC DNA]</scope>
    <source>
        <strain evidence="13">Binning01</strain>
    </source>
</reference>
<evidence type="ECO:0000313" key="13">
    <source>
        <dbReference type="EMBL" id="RDB36425.1"/>
    </source>
</evidence>
<dbReference type="PRINTS" id="PR00144">
    <property type="entry name" value="DALDHYDRTASE"/>
</dbReference>
<dbReference type="PANTHER" id="PTHR11458:SF0">
    <property type="entry name" value="DELTA-AMINOLEVULINIC ACID DEHYDRATASE"/>
    <property type="match status" value="1"/>
</dbReference>
<keyword evidence="10" id="KW-0479">Metal-binding</keyword>
<accession>A0A369KUN7</accession>
<dbReference type="GO" id="GO:0008270">
    <property type="term" value="F:zinc ion binding"/>
    <property type="evidence" value="ECO:0007669"/>
    <property type="project" value="TreeGrafter"/>
</dbReference>
<evidence type="ECO:0000256" key="11">
    <source>
        <dbReference type="RuleBase" id="RU000515"/>
    </source>
</evidence>
<comment type="pathway">
    <text evidence="1">Porphyrin-containing compound metabolism; protoporphyrin-IX biosynthesis; coproporphyrinogen-III from 5-aminolevulinate: step 1/4.</text>
</comment>
<gene>
    <name evidence="13" type="ORF">DCC88_05340</name>
</gene>
<keyword evidence="5" id="KW-0350">Heme biosynthesis</keyword>
<dbReference type="GO" id="GO:0006782">
    <property type="term" value="P:protoporphyrinogen IX biosynthetic process"/>
    <property type="evidence" value="ECO:0007669"/>
    <property type="project" value="UniProtKB-UniPathway"/>
</dbReference>
<dbReference type="FunFam" id="3.20.20.70:FF:000019">
    <property type="entry name" value="Delta-aminolevulinic acid dehydratase"/>
    <property type="match status" value="1"/>
</dbReference>
<keyword evidence="6 11" id="KW-0456">Lyase</keyword>
<dbReference type="GO" id="GO:0004655">
    <property type="term" value="F:porphobilinogen synthase activity"/>
    <property type="evidence" value="ECO:0007669"/>
    <property type="project" value="UniProtKB-EC"/>
</dbReference>
<evidence type="ECO:0000256" key="2">
    <source>
        <dbReference type="ARBA" id="ARBA00008055"/>
    </source>
</evidence>
<protein>
    <recommendedName>
        <fullName evidence="4 11">Delta-aminolevulinic acid dehydratase</fullName>
        <ecNumber evidence="3 11">4.2.1.24</ecNumber>
    </recommendedName>
</protein>
<dbReference type="Gene3D" id="3.20.20.70">
    <property type="entry name" value="Aldolase class I"/>
    <property type="match status" value="1"/>
</dbReference>
<evidence type="ECO:0000256" key="5">
    <source>
        <dbReference type="ARBA" id="ARBA00023133"/>
    </source>
</evidence>
<evidence type="ECO:0000256" key="8">
    <source>
        <dbReference type="ARBA" id="ARBA00047651"/>
    </source>
</evidence>
<dbReference type="InterPro" id="IPR001731">
    <property type="entry name" value="ALAD"/>
</dbReference>
<evidence type="ECO:0000256" key="4">
    <source>
        <dbReference type="ARBA" id="ARBA00020771"/>
    </source>
</evidence>
<evidence type="ECO:0000256" key="7">
    <source>
        <dbReference type="ARBA" id="ARBA00023244"/>
    </source>
</evidence>
<evidence type="ECO:0000256" key="6">
    <source>
        <dbReference type="ARBA" id="ARBA00023239"/>
    </source>
</evidence>
<comment type="subunit">
    <text evidence="11">Homooctamer.</text>
</comment>
<keyword evidence="7 11" id="KW-0627">Porphyrin biosynthesis</keyword>
<dbReference type="AlphaFoldDB" id="A0A369KUN7"/>
<dbReference type="Proteomes" id="UP000253934">
    <property type="component" value="Unassembled WGS sequence"/>
</dbReference>
<dbReference type="SMART" id="SM01004">
    <property type="entry name" value="ALAD"/>
    <property type="match status" value="1"/>
</dbReference>
<keyword evidence="10" id="KW-0460">Magnesium</keyword>
<evidence type="ECO:0000313" key="14">
    <source>
        <dbReference type="Proteomes" id="UP000253934"/>
    </source>
</evidence>
<evidence type="ECO:0000256" key="12">
    <source>
        <dbReference type="RuleBase" id="RU004161"/>
    </source>
</evidence>
<dbReference type="SUPFAM" id="SSF51569">
    <property type="entry name" value="Aldolase"/>
    <property type="match status" value="1"/>
</dbReference>
<feature type="binding site" evidence="10">
    <location>
        <position position="247"/>
    </location>
    <ligand>
        <name>Mg(2+)</name>
        <dbReference type="ChEBI" id="CHEBI:18420"/>
    </ligand>
</feature>
<keyword evidence="14" id="KW-1185">Reference proteome</keyword>
<dbReference type="EC" id="4.2.1.24" evidence="3 11"/>
<dbReference type="PROSITE" id="PS00169">
    <property type="entry name" value="D_ALA_DEHYDRATASE"/>
    <property type="match status" value="1"/>
</dbReference>
<evidence type="ECO:0000256" key="1">
    <source>
        <dbReference type="ARBA" id="ARBA00004694"/>
    </source>
</evidence>
<comment type="caution">
    <text evidence="13">The sequence shown here is derived from an EMBL/GenBank/DDBJ whole genome shotgun (WGS) entry which is preliminary data.</text>
</comment>
<feature type="active site" description="Schiff-base intermediate with substrate" evidence="9">
    <location>
        <position position="262"/>
    </location>
</feature>